<feature type="transmembrane region" description="Helical" evidence="1">
    <location>
        <begin position="46"/>
        <end position="72"/>
    </location>
</feature>
<dbReference type="InterPro" id="IPR011528">
    <property type="entry name" value="NERD"/>
</dbReference>
<dbReference type="RefSeq" id="WP_209795544.1">
    <property type="nucleotide sequence ID" value="NZ_JAGGJZ010000001.1"/>
</dbReference>
<feature type="transmembrane region" description="Helical" evidence="1">
    <location>
        <begin position="20"/>
        <end position="40"/>
    </location>
</feature>
<evidence type="ECO:0000313" key="3">
    <source>
        <dbReference type="EMBL" id="MBP1888817.1"/>
    </source>
</evidence>
<evidence type="ECO:0000313" key="4">
    <source>
        <dbReference type="Proteomes" id="UP000783390"/>
    </source>
</evidence>
<evidence type="ECO:0000259" key="2">
    <source>
        <dbReference type="PROSITE" id="PS50965"/>
    </source>
</evidence>
<gene>
    <name evidence="3" type="ORF">J2Z53_000396</name>
</gene>
<comment type="caution">
    <text evidence="3">The sequence shown here is derived from an EMBL/GenBank/DDBJ whole genome shotgun (WGS) entry which is preliminary data.</text>
</comment>
<keyword evidence="4" id="KW-1185">Reference proteome</keyword>
<name>A0ABS4EXU2_9CLOT</name>
<keyword evidence="1" id="KW-0812">Transmembrane</keyword>
<keyword evidence="1" id="KW-1133">Transmembrane helix</keyword>
<organism evidence="3 4">
    <name type="scientific">Clostridium moniliforme</name>
    <dbReference type="NCBI Taxonomy" id="39489"/>
    <lineage>
        <taxon>Bacteria</taxon>
        <taxon>Bacillati</taxon>
        <taxon>Bacillota</taxon>
        <taxon>Clostridia</taxon>
        <taxon>Eubacteriales</taxon>
        <taxon>Clostridiaceae</taxon>
        <taxon>Clostridium</taxon>
    </lineage>
</organism>
<dbReference type="PROSITE" id="PS50965">
    <property type="entry name" value="NERD"/>
    <property type="match status" value="1"/>
</dbReference>
<sequence length="259" mass="30525">MAILVKMNEIKNKKRLKFELNKFSTIFTFLINMVIVKFIFELVNKIFNIYILLGDFEDLVIIILALISTYIYSKKRYLKKQYEDSSFTKLKIDNVLENNIIPKVLVNLNDENYILKNLSFKDRKGINNIDTVVINKIGAFIIYIKNDRGVITGNLEDSKWKLNLNGRIKKIQNPIFLAKKQRDRFKEYLKDNGYDINIIPIIYYNNKEIEVNLKYNVNEVAIFNESGNENLIEYIKSYKSKNNISVEEILDIILKIKAK</sequence>
<keyword evidence="1" id="KW-0472">Membrane</keyword>
<protein>
    <recommendedName>
        <fullName evidence="2">NERD domain-containing protein</fullName>
    </recommendedName>
</protein>
<evidence type="ECO:0000256" key="1">
    <source>
        <dbReference type="SAM" id="Phobius"/>
    </source>
</evidence>
<proteinExistence type="predicted"/>
<dbReference type="Pfam" id="PF08378">
    <property type="entry name" value="NERD"/>
    <property type="match status" value="1"/>
</dbReference>
<reference evidence="3 4" key="1">
    <citation type="submission" date="2021-03" db="EMBL/GenBank/DDBJ databases">
        <title>Genomic Encyclopedia of Type Strains, Phase IV (KMG-IV): sequencing the most valuable type-strain genomes for metagenomic binning, comparative biology and taxonomic classification.</title>
        <authorList>
            <person name="Goeker M."/>
        </authorList>
    </citation>
    <scope>NUCLEOTIDE SEQUENCE [LARGE SCALE GENOMIC DNA]</scope>
    <source>
        <strain evidence="3 4">DSM 3984</strain>
    </source>
</reference>
<dbReference type="Proteomes" id="UP000783390">
    <property type="component" value="Unassembled WGS sequence"/>
</dbReference>
<dbReference type="EMBL" id="JAGGJZ010000001">
    <property type="protein sequence ID" value="MBP1888817.1"/>
    <property type="molecule type" value="Genomic_DNA"/>
</dbReference>
<feature type="domain" description="NERD" evidence="2">
    <location>
        <begin position="92"/>
        <end position="208"/>
    </location>
</feature>
<accession>A0ABS4EXU2</accession>